<dbReference type="FunFam" id="3.40.532.10:FF:000006">
    <property type="entry name" value="Ubiquitin carboxyl-terminal hydrolase"/>
    <property type="match status" value="1"/>
</dbReference>
<accession>A0AAV8ZB37</accession>
<dbReference type="PANTHER" id="PTHR10589">
    <property type="entry name" value="UBIQUITIN CARBOXYL-TERMINAL HYDROLASE"/>
    <property type="match status" value="1"/>
</dbReference>
<dbReference type="InterPro" id="IPR001578">
    <property type="entry name" value="Peptidase_C12_UCH"/>
</dbReference>
<comment type="catalytic activity">
    <reaction evidence="1 10 11">
        <text>Thiol-dependent hydrolysis of ester, thioester, amide, peptide and isopeptide bonds formed by the C-terminal Gly of ubiquitin (a 76-residue protein attached to proteins as an intracellular targeting signal).</text>
        <dbReference type="EC" id="3.4.19.12"/>
    </reaction>
</comment>
<dbReference type="PROSITE" id="PS00140">
    <property type="entry name" value="UCH_1"/>
    <property type="match status" value="1"/>
</dbReference>
<comment type="function">
    <text evidence="8">Ubiquitin-protein hydrolase is involved both in the processing of ubiquitin precursors and of ubiquitinated proteins. This enzyme is a thiol protease that recognizes and hydrolyzes a peptide bond at the C-terminal glycine of ubiquitin.</text>
</comment>
<keyword evidence="4 10" id="KW-0645">Protease</keyword>
<dbReference type="EC" id="3.4.19.12" evidence="3 11"/>
<evidence type="ECO:0000256" key="10">
    <source>
        <dbReference type="PROSITE-ProRule" id="PRU01393"/>
    </source>
</evidence>
<feature type="site" description="Transition state stabilizer" evidence="10">
    <location>
        <position position="86"/>
    </location>
</feature>
<evidence type="ECO:0000256" key="6">
    <source>
        <dbReference type="ARBA" id="ARBA00022801"/>
    </source>
</evidence>
<evidence type="ECO:0000256" key="9">
    <source>
        <dbReference type="ARBA" id="ARBA00073226"/>
    </source>
</evidence>
<evidence type="ECO:0000256" key="11">
    <source>
        <dbReference type="RuleBase" id="RU361215"/>
    </source>
</evidence>
<keyword evidence="6 10" id="KW-0378">Hydrolase</keyword>
<comment type="similarity">
    <text evidence="2 10 11">Belongs to the peptidase C12 family.</text>
</comment>
<dbReference type="GO" id="GO:0006511">
    <property type="term" value="P:ubiquitin-dependent protein catabolic process"/>
    <property type="evidence" value="ECO:0007669"/>
    <property type="project" value="UniProtKB-UniRule"/>
</dbReference>
<evidence type="ECO:0000313" key="14">
    <source>
        <dbReference type="Proteomes" id="UP001162162"/>
    </source>
</evidence>
<evidence type="ECO:0000256" key="5">
    <source>
        <dbReference type="ARBA" id="ARBA00022786"/>
    </source>
</evidence>
<gene>
    <name evidence="13" type="ORF">NQ318_020047</name>
</gene>
<dbReference type="InterPro" id="IPR036959">
    <property type="entry name" value="Peptidase_C12_UCH_sf"/>
</dbReference>
<evidence type="ECO:0000256" key="8">
    <source>
        <dbReference type="ARBA" id="ARBA00055560"/>
    </source>
</evidence>
<dbReference type="InterPro" id="IPR057254">
    <property type="entry name" value="UCH_AS"/>
</dbReference>
<protein>
    <recommendedName>
        <fullName evidence="9 11">Ubiquitin carboxyl-terminal hydrolase</fullName>
        <ecNumber evidence="3 11">3.4.19.12</ecNumber>
    </recommendedName>
</protein>
<name>A0AAV8ZB37_9CUCU</name>
<keyword evidence="7 10" id="KW-0788">Thiol protease</keyword>
<dbReference type="Gene3D" id="3.40.532.10">
    <property type="entry name" value="Peptidase C12, ubiquitin carboxyl-terminal hydrolase"/>
    <property type="match status" value="1"/>
</dbReference>
<feature type="active site" description="Nucleophile" evidence="10">
    <location>
        <position position="92"/>
    </location>
</feature>
<proteinExistence type="inferred from homology"/>
<feature type="domain" description="UCH catalytic" evidence="12">
    <location>
        <begin position="2"/>
        <end position="232"/>
    </location>
</feature>
<dbReference type="PROSITE" id="PS52048">
    <property type="entry name" value="UCH_DOMAIN"/>
    <property type="match status" value="1"/>
</dbReference>
<feature type="site" description="Important for enzyme activity" evidence="10">
    <location>
        <position position="187"/>
    </location>
</feature>
<evidence type="ECO:0000256" key="3">
    <source>
        <dbReference type="ARBA" id="ARBA00012759"/>
    </source>
</evidence>
<reference evidence="13" key="1">
    <citation type="journal article" date="2023" name="Insect Mol. Biol.">
        <title>Genome sequencing provides insights into the evolution of gene families encoding plant cell wall-degrading enzymes in longhorned beetles.</title>
        <authorList>
            <person name="Shin N.R."/>
            <person name="Okamura Y."/>
            <person name="Kirsch R."/>
            <person name="Pauchet Y."/>
        </authorList>
    </citation>
    <scope>NUCLEOTIDE SEQUENCE</scope>
    <source>
        <strain evidence="13">AMC_N1</strain>
    </source>
</reference>
<keyword evidence="14" id="KW-1185">Reference proteome</keyword>
<evidence type="ECO:0000256" key="1">
    <source>
        <dbReference type="ARBA" id="ARBA00000707"/>
    </source>
</evidence>
<dbReference type="Proteomes" id="UP001162162">
    <property type="component" value="Unassembled WGS sequence"/>
</dbReference>
<dbReference type="GO" id="GO:0004843">
    <property type="term" value="F:cysteine-type deubiquitinase activity"/>
    <property type="evidence" value="ECO:0007669"/>
    <property type="project" value="UniProtKB-UniRule"/>
</dbReference>
<keyword evidence="5 10" id="KW-0833">Ubl conjugation pathway</keyword>
<dbReference type="GO" id="GO:0005737">
    <property type="term" value="C:cytoplasm"/>
    <property type="evidence" value="ECO:0007669"/>
    <property type="project" value="TreeGrafter"/>
</dbReference>
<dbReference type="Pfam" id="PF01088">
    <property type="entry name" value="Peptidase_C12"/>
    <property type="match status" value="1"/>
</dbReference>
<evidence type="ECO:0000313" key="13">
    <source>
        <dbReference type="EMBL" id="KAJ8960754.1"/>
    </source>
</evidence>
<sequence>MVLLPLESNPAVMNKLIHLLGVPENWNIVDVYGLDNDALAWVPRPALALILLFPCSEKFYEHAKEESEALKEKGQVISPELFYMKQYVSNACGTIAVIHSIANNVDSLELKDGIFKNLLEEAKGKTPEERGEMLAQANSDSSSEIFKLITAHQELAAEGQTEVNPNEQVNHHFVAFVEKEGNLYELDGRKDFPVNHGPTTQDTFLEDAARVCRSFMDRDSEDISFTIMALTKSEA</sequence>
<comment type="caution">
    <text evidence="13">The sequence shown here is derived from an EMBL/GenBank/DDBJ whole genome shotgun (WGS) entry which is preliminary data.</text>
</comment>
<dbReference type="EMBL" id="JAPWTK010000007">
    <property type="protein sequence ID" value="KAJ8960754.1"/>
    <property type="molecule type" value="Genomic_DNA"/>
</dbReference>
<dbReference type="InterPro" id="IPR038765">
    <property type="entry name" value="Papain-like_cys_pep_sf"/>
</dbReference>
<dbReference type="SUPFAM" id="SSF54001">
    <property type="entry name" value="Cysteine proteinases"/>
    <property type="match status" value="1"/>
</dbReference>
<evidence type="ECO:0000256" key="2">
    <source>
        <dbReference type="ARBA" id="ARBA00009326"/>
    </source>
</evidence>
<dbReference type="PANTHER" id="PTHR10589:SF17">
    <property type="entry name" value="UBIQUITIN CARBOXYL-TERMINAL HYDROLASE"/>
    <property type="match status" value="1"/>
</dbReference>
<evidence type="ECO:0000256" key="7">
    <source>
        <dbReference type="ARBA" id="ARBA00022807"/>
    </source>
</evidence>
<dbReference type="GO" id="GO:0016579">
    <property type="term" value="P:protein deubiquitination"/>
    <property type="evidence" value="ECO:0007669"/>
    <property type="project" value="TreeGrafter"/>
</dbReference>
<dbReference type="CDD" id="cd09616">
    <property type="entry name" value="Peptidase_C12_UCH_L1_L3"/>
    <property type="match status" value="1"/>
</dbReference>
<feature type="active site" description="Proton donor" evidence="10">
    <location>
        <position position="172"/>
    </location>
</feature>
<dbReference type="PRINTS" id="PR00707">
    <property type="entry name" value="UBCTHYDRLASE"/>
</dbReference>
<organism evidence="13 14">
    <name type="scientific">Aromia moschata</name>
    <dbReference type="NCBI Taxonomy" id="1265417"/>
    <lineage>
        <taxon>Eukaryota</taxon>
        <taxon>Metazoa</taxon>
        <taxon>Ecdysozoa</taxon>
        <taxon>Arthropoda</taxon>
        <taxon>Hexapoda</taxon>
        <taxon>Insecta</taxon>
        <taxon>Pterygota</taxon>
        <taxon>Neoptera</taxon>
        <taxon>Endopterygota</taxon>
        <taxon>Coleoptera</taxon>
        <taxon>Polyphaga</taxon>
        <taxon>Cucujiformia</taxon>
        <taxon>Chrysomeloidea</taxon>
        <taxon>Cerambycidae</taxon>
        <taxon>Cerambycinae</taxon>
        <taxon>Callichromatini</taxon>
        <taxon>Aromia</taxon>
    </lineage>
</organism>
<evidence type="ECO:0000256" key="4">
    <source>
        <dbReference type="ARBA" id="ARBA00022670"/>
    </source>
</evidence>
<dbReference type="AlphaFoldDB" id="A0AAV8ZB37"/>
<evidence type="ECO:0000259" key="12">
    <source>
        <dbReference type="PROSITE" id="PS52048"/>
    </source>
</evidence>